<evidence type="ECO:0000313" key="2">
    <source>
        <dbReference type="Proteomes" id="UP001055811"/>
    </source>
</evidence>
<name>A0ACB9BER8_CICIN</name>
<proteinExistence type="predicted"/>
<reference evidence="1 2" key="2">
    <citation type="journal article" date="2022" name="Mol. Ecol. Resour.">
        <title>The genomes of chicory, endive, great burdock and yacon provide insights into Asteraceae paleo-polyploidization history and plant inulin production.</title>
        <authorList>
            <person name="Fan W."/>
            <person name="Wang S."/>
            <person name="Wang H."/>
            <person name="Wang A."/>
            <person name="Jiang F."/>
            <person name="Liu H."/>
            <person name="Zhao H."/>
            <person name="Xu D."/>
            <person name="Zhang Y."/>
        </authorList>
    </citation>
    <scope>NUCLEOTIDE SEQUENCE [LARGE SCALE GENOMIC DNA]</scope>
    <source>
        <strain evidence="2">cv. Punajuju</strain>
        <tissue evidence="1">Leaves</tissue>
    </source>
</reference>
<organism evidence="1 2">
    <name type="scientific">Cichorium intybus</name>
    <name type="common">Chicory</name>
    <dbReference type="NCBI Taxonomy" id="13427"/>
    <lineage>
        <taxon>Eukaryota</taxon>
        <taxon>Viridiplantae</taxon>
        <taxon>Streptophyta</taxon>
        <taxon>Embryophyta</taxon>
        <taxon>Tracheophyta</taxon>
        <taxon>Spermatophyta</taxon>
        <taxon>Magnoliopsida</taxon>
        <taxon>eudicotyledons</taxon>
        <taxon>Gunneridae</taxon>
        <taxon>Pentapetalae</taxon>
        <taxon>asterids</taxon>
        <taxon>campanulids</taxon>
        <taxon>Asterales</taxon>
        <taxon>Asteraceae</taxon>
        <taxon>Cichorioideae</taxon>
        <taxon>Cichorieae</taxon>
        <taxon>Cichoriinae</taxon>
        <taxon>Cichorium</taxon>
    </lineage>
</organism>
<accession>A0ACB9BER8</accession>
<reference evidence="2" key="1">
    <citation type="journal article" date="2022" name="Mol. Ecol. Resour.">
        <title>The genomes of chicory, endive, great burdock and yacon provide insights into Asteraceae palaeo-polyploidization history and plant inulin production.</title>
        <authorList>
            <person name="Fan W."/>
            <person name="Wang S."/>
            <person name="Wang H."/>
            <person name="Wang A."/>
            <person name="Jiang F."/>
            <person name="Liu H."/>
            <person name="Zhao H."/>
            <person name="Xu D."/>
            <person name="Zhang Y."/>
        </authorList>
    </citation>
    <scope>NUCLEOTIDE SEQUENCE [LARGE SCALE GENOMIC DNA]</scope>
    <source>
        <strain evidence="2">cv. Punajuju</strain>
    </source>
</reference>
<sequence length="135" mass="15670">MLGELRLDTMKIHIYDSFLQGHFYDRLVQQGHIQNFKKQVVALLDSINYWQNRGIPRIDVDLEFIMETWVPQQSRPLGDCAVWSCLLLEYAISGVRVPVQGTKIIRPQITQLGSFVNVWVVFIGLPVQVIIRRCM</sequence>
<protein>
    <submittedName>
        <fullName evidence="1">Uncharacterized protein</fullName>
    </submittedName>
</protein>
<evidence type="ECO:0000313" key="1">
    <source>
        <dbReference type="EMBL" id="KAI3720741.1"/>
    </source>
</evidence>
<keyword evidence="2" id="KW-1185">Reference proteome</keyword>
<gene>
    <name evidence="1" type="ORF">L2E82_31734</name>
</gene>
<comment type="caution">
    <text evidence="1">The sequence shown here is derived from an EMBL/GenBank/DDBJ whole genome shotgun (WGS) entry which is preliminary data.</text>
</comment>
<dbReference type="Proteomes" id="UP001055811">
    <property type="component" value="Linkage Group LG06"/>
</dbReference>
<dbReference type="EMBL" id="CM042014">
    <property type="protein sequence ID" value="KAI3720741.1"/>
    <property type="molecule type" value="Genomic_DNA"/>
</dbReference>